<dbReference type="InterPro" id="IPR000073">
    <property type="entry name" value="AB_hydrolase_1"/>
</dbReference>
<dbReference type="InterPro" id="IPR050471">
    <property type="entry name" value="AB_hydrolase"/>
</dbReference>
<evidence type="ECO:0000313" key="3">
    <source>
        <dbReference type="Proteomes" id="UP000660668"/>
    </source>
</evidence>
<gene>
    <name evidence="2" type="ORF">ISU10_14950</name>
</gene>
<dbReference type="EMBL" id="JADKPO010000020">
    <property type="protein sequence ID" value="MBF4769063.1"/>
    <property type="molecule type" value="Genomic_DNA"/>
</dbReference>
<organism evidence="2 3">
    <name type="scientific">Nocardioides agariphilus</name>
    <dbReference type="NCBI Taxonomy" id="433664"/>
    <lineage>
        <taxon>Bacteria</taxon>
        <taxon>Bacillati</taxon>
        <taxon>Actinomycetota</taxon>
        <taxon>Actinomycetes</taxon>
        <taxon>Propionibacteriales</taxon>
        <taxon>Nocardioidaceae</taxon>
        <taxon>Nocardioides</taxon>
    </lineage>
</organism>
<name>A0A930YJD7_9ACTN</name>
<dbReference type="Pfam" id="PF12697">
    <property type="entry name" value="Abhydrolase_6"/>
    <property type="match status" value="1"/>
</dbReference>
<dbReference type="InterPro" id="IPR029058">
    <property type="entry name" value="AB_hydrolase_fold"/>
</dbReference>
<dbReference type="PANTHER" id="PTHR43433:SF1">
    <property type="entry name" value="BLL5160 PROTEIN"/>
    <property type="match status" value="1"/>
</dbReference>
<dbReference type="PANTHER" id="PTHR43433">
    <property type="entry name" value="HYDROLASE, ALPHA/BETA FOLD FAMILY PROTEIN"/>
    <property type="match status" value="1"/>
</dbReference>
<dbReference type="Gene3D" id="3.40.50.1820">
    <property type="entry name" value="alpha/beta hydrolase"/>
    <property type="match status" value="1"/>
</dbReference>
<dbReference type="RefSeq" id="WP_194697211.1">
    <property type="nucleotide sequence ID" value="NZ_JADKPO010000020.1"/>
</dbReference>
<dbReference type="SUPFAM" id="SSF53474">
    <property type="entry name" value="alpha/beta-Hydrolases"/>
    <property type="match status" value="1"/>
</dbReference>
<sequence>MSTARRVLGVAAGAVGVAAAGTALRVAQRHRIIARRGVGDETPFGSLRSEPLTVVADDGLPLHVEIDELDPQLVEGSGRRSRASRPRRLAELTVVFVHGYALNLDSWHFQRAAYRGLVRAVYFDQRSHGRSGRSAEEHATIEQCGRDLMRIIDQAVPDGPVVLVGHSMGGMTIVALAEEYPEIFGDRVVGVGLIATTAGGVEPHRVVLPLLPSTLGGQAAQRLVAALARGHKAVDRFRRVGRSVALVATDELSFGDAVPARYVEFVDQMLSATPFGVVADFFPTFGTLDKFETVHAMSSVPTAIICGTSDRLTPIEHSRRLHALIEGSTLLECPGAGHMVMLERHDQVNAELDQLLAAAGDLVDER</sequence>
<reference evidence="2" key="1">
    <citation type="submission" date="2020-11" db="EMBL/GenBank/DDBJ databases">
        <title>Nocardioides cynanchi sp. nov., isolated from soil of rhizosphere of Cynanchum wilfordii.</title>
        <authorList>
            <person name="Lee J.-S."/>
            <person name="Suh M.K."/>
            <person name="Kim J.-S."/>
        </authorList>
    </citation>
    <scope>NUCLEOTIDE SEQUENCE</scope>
    <source>
        <strain evidence="2">KCTC 19276</strain>
    </source>
</reference>
<keyword evidence="2" id="KW-0378">Hydrolase</keyword>
<evidence type="ECO:0000313" key="2">
    <source>
        <dbReference type="EMBL" id="MBF4769063.1"/>
    </source>
</evidence>
<keyword evidence="3" id="KW-1185">Reference proteome</keyword>
<accession>A0A930YJD7</accession>
<dbReference type="GO" id="GO:0016787">
    <property type="term" value="F:hydrolase activity"/>
    <property type="evidence" value="ECO:0007669"/>
    <property type="project" value="UniProtKB-KW"/>
</dbReference>
<dbReference type="Proteomes" id="UP000660668">
    <property type="component" value="Unassembled WGS sequence"/>
</dbReference>
<feature type="domain" description="AB hydrolase-1" evidence="1">
    <location>
        <begin position="94"/>
        <end position="350"/>
    </location>
</feature>
<proteinExistence type="predicted"/>
<evidence type="ECO:0000259" key="1">
    <source>
        <dbReference type="Pfam" id="PF12697"/>
    </source>
</evidence>
<dbReference type="AlphaFoldDB" id="A0A930YJD7"/>
<protein>
    <submittedName>
        <fullName evidence="2">Alpha/beta hydrolase</fullName>
    </submittedName>
</protein>
<comment type="caution">
    <text evidence="2">The sequence shown here is derived from an EMBL/GenBank/DDBJ whole genome shotgun (WGS) entry which is preliminary data.</text>
</comment>